<dbReference type="EMBL" id="CP001576">
    <property type="protein sequence ID" value="ACO69654.1"/>
    <property type="molecule type" value="Genomic_DNA"/>
</dbReference>
<protein>
    <recommendedName>
        <fullName evidence="2">non-specific serine/threonine protein kinase</fullName>
        <ecNumber evidence="2">2.7.11.1</ecNumber>
    </recommendedName>
</protein>
<dbReference type="GO" id="GO:0004674">
    <property type="term" value="F:protein serine/threonine kinase activity"/>
    <property type="evidence" value="ECO:0007669"/>
    <property type="project" value="UniProtKB-KW"/>
</dbReference>
<dbReference type="OrthoDB" id="61110at2759"/>
<dbReference type="OMA" id="LASIHCA"/>
<gene>
    <name evidence="14" type="ORF">MICPUN_102565</name>
</gene>
<evidence type="ECO:0000256" key="5">
    <source>
        <dbReference type="ARBA" id="ARBA00022989"/>
    </source>
</evidence>
<evidence type="ECO:0000256" key="6">
    <source>
        <dbReference type="ARBA" id="ARBA00023136"/>
    </source>
</evidence>
<feature type="signal peptide" evidence="13">
    <location>
        <begin position="1"/>
        <end position="26"/>
    </location>
</feature>
<proteinExistence type="predicted"/>
<keyword evidence="4 13" id="KW-0732">Signal</keyword>
<comment type="subcellular location">
    <subcellularLocation>
        <location evidence="1">Membrane</location>
        <topology evidence="1">Single-pass type I membrane protein</topology>
    </subcellularLocation>
</comment>
<evidence type="ECO:0000256" key="3">
    <source>
        <dbReference type="ARBA" id="ARBA00022692"/>
    </source>
</evidence>
<keyword evidence="5" id="KW-1133">Transmembrane helix</keyword>
<sequence>MTRRAGAVLALALFVVVSPLDRLGVAADSPTLSAGARHTCAIDAADALHCWGDDSDGQTRVPADVAAWRAVAAAKGGCHTCGLALDGAARCWGCDANGEVSGVPTVPGGNRWISVGAGKGVSCGVAAVDRAVRCWGRFMPQVGANPWYGPWSRVTVGEDWVCALSANDAKARCRGWSANGQTNVPPSLANAAWLDLSAGFQHVCGVLATFPRSLACWGSGAAGESTPPTPTEEEMAADPSSSIGSWGAVSAGTHVTCGIVGAQRRLKCWGKALDYVPGSEYAAAFGEFGQVAGAADVATWGTIVSSSGGDSSGGACSWDVVATGKHHACAIVAQPSSSSSGAQYTNDSSNVSSNVDASLRWAAKEPGSTEPGRVVCWGDERGGKTRVPSAGVTLPWRAWPATFDDAVDVVAPPFGFTAQRTAAVGTCATVSAALGGRSVAGGSGWDVFVSLASATLATAAIALASSR</sequence>
<evidence type="ECO:0000256" key="8">
    <source>
        <dbReference type="ARBA" id="ARBA00023170"/>
    </source>
</evidence>
<evidence type="ECO:0000313" key="14">
    <source>
        <dbReference type="EMBL" id="ACO69654.1"/>
    </source>
</evidence>
<evidence type="ECO:0000256" key="12">
    <source>
        <dbReference type="SAM" id="MobiDB-lite"/>
    </source>
</evidence>
<evidence type="ECO:0000256" key="10">
    <source>
        <dbReference type="ARBA" id="ARBA00047899"/>
    </source>
</evidence>
<dbReference type="eggNOG" id="ENOG502QUN0">
    <property type="taxonomic scope" value="Eukaryota"/>
</dbReference>
<dbReference type="Gene3D" id="2.130.10.30">
    <property type="entry name" value="Regulator of chromosome condensation 1/beta-lactamase-inhibitor protein II"/>
    <property type="match status" value="2"/>
</dbReference>
<reference evidence="14 15" key="1">
    <citation type="journal article" date="2009" name="Science">
        <title>Green evolution and dynamic adaptations revealed by genomes of the marine picoeukaryotes Micromonas.</title>
        <authorList>
            <person name="Worden A.Z."/>
            <person name="Lee J.H."/>
            <person name="Mock T."/>
            <person name="Rouze P."/>
            <person name="Simmons M.P."/>
            <person name="Aerts A.L."/>
            <person name="Allen A.E."/>
            <person name="Cuvelier M.L."/>
            <person name="Derelle E."/>
            <person name="Everett M.V."/>
            <person name="Foulon E."/>
            <person name="Grimwood J."/>
            <person name="Gundlach H."/>
            <person name="Henrissat B."/>
            <person name="Napoli C."/>
            <person name="McDonald S.M."/>
            <person name="Parker M.S."/>
            <person name="Rombauts S."/>
            <person name="Salamov A."/>
            <person name="Von Dassow P."/>
            <person name="Badger J.H."/>
            <person name="Coutinho P.M."/>
            <person name="Demir E."/>
            <person name="Dubchak I."/>
            <person name="Gentemann C."/>
            <person name="Eikrem W."/>
            <person name="Gready J.E."/>
            <person name="John U."/>
            <person name="Lanier W."/>
            <person name="Lindquist E.A."/>
            <person name="Lucas S."/>
            <person name="Mayer K.F."/>
            <person name="Moreau H."/>
            <person name="Not F."/>
            <person name="Otillar R."/>
            <person name="Panaud O."/>
            <person name="Pangilinan J."/>
            <person name="Paulsen I."/>
            <person name="Piegu B."/>
            <person name="Poliakov A."/>
            <person name="Robbens S."/>
            <person name="Schmutz J."/>
            <person name="Toulza E."/>
            <person name="Wyss T."/>
            <person name="Zelensky A."/>
            <person name="Zhou K."/>
            <person name="Armbrust E.V."/>
            <person name="Bhattacharya D."/>
            <person name="Goodenough U.W."/>
            <person name="Van de Peer Y."/>
            <person name="Grigoriev I.V."/>
        </authorList>
    </citation>
    <scope>NUCLEOTIDE SEQUENCE [LARGE SCALE GENOMIC DNA]</scope>
    <source>
        <strain evidence="15">RCC299 / NOUM17</strain>
    </source>
</reference>
<dbReference type="KEGG" id="mis:MICPUN_102565"/>
<dbReference type="AlphaFoldDB" id="C1FI32"/>
<evidence type="ECO:0000256" key="13">
    <source>
        <dbReference type="SAM" id="SignalP"/>
    </source>
</evidence>
<dbReference type="SUPFAM" id="SSF50985">
    <property type="entry name" value="RCC1/BLIP-II"/>
    <property type="match status" value="1"/>
</dbReference>
<dbReference type="PANTHER" id="PTHR47460:SF1">
    <property type="entry name" value="SERINE_THREONINE-PROTEIN KINASE-LIKE PROTEIN ACR4"/>
    <property type="match status" value="1"/>
</dbReference>
<keyword evidence="15" id="KW-1185">Reference proteome</keyword>
<name>C1FI32_MICCC</name>
<dbReference type="GeneID" id="8246674"/>
<dbReference type="GO" id="GO:0016020">
    <property type="term" value="C:membrane"/>
    <property type="evidence" value="ECO:0007669"/>
    <property type="project" value="UniProtKB-SubCell"/>
</dbReference>
<comment type="catalytic activity">
    <reaction evidence="11">
        <text>L-seryl-[protein] + ATP = O-phospho-L-seryl-[protein] + ADP + H(+)</text>
        <dbReference type="Rhea" id="RHEA:17989"/>
        <dbReference type="Rhea" id="RHEA-COMP:9863"/>
        <dbReference type="Rhea" id="RHEA-COMP:11604"/>
        <dbReference type="ChEBI" id="CHEBI:15378"/>
        <dbReference type="ChEBI" id="CHEBI:29999"/>
        <dbReference type="ChEBI" id="CHEBI:30616"/>
        <dbReference type="ChEBI" id="CHEBI:83421"/>
        <dbReference type="ChEBI" id="CHEBI:456216"/>
        <dbReference type="EC" id="2.7.11.1"/>
    </reaction>
</comment>
<dbReference type="RefSeq" id="XP_002508396.1">
    <property type="nucleotide sequence ID" value="XM_002508350.1"/>
</dbReference>
<comment type="catalytic activity">
    <reaction evidence="10">
        <text>L-threonyl-[protein] + ATP = O-phospho-L-threonyl-[protein] + ADP + H(+)</text>
        <dbReference type="Rhea" id="RHEA:46608"/>
        <dbReference type="Rhea" id="RHEA-COMP:11060"/>
        <dbReference type="Rhea" id="RHEA-COMP:11605"/>
        <dbReference type="ChEBI" id="CHEBI:15378"/>
        <dbReference type="ChEBI" id="CHEBI:30013"/>
        <dbReference type="ChEBI" id="CHEBI:30616"/>
        <dbReference type="ChEBI" id="CHEBI:61977"/>
        <dbReference type="ChEBI" id="CHEBI:456216"/>
        <dbReference type="EC" id="2.7.11.1"/>
    </reaction>
</comment>
<evidence type="ECO:0000256" key="11">
    <source>
        <dbReference type="ARBA" id="ARBA00048679"/>
    </source>
</evidence>
<dbReference type="PANTHER" id="PTHR47460">
    <property type="entry name" value="SERINE/THREONINE-PROTEIN KINASE-LIKE PROTEIN ACR4"/>
    <property type="match status" value="1"/>
</dbReference>
<dbReference type="Pfam" id="PF13540">
    <property type="entry name" value="RCC1_2"/>
    <property type="match status" value="1"/>
</dbReference>
<keyword evidence="8" id="KW-0675">Receptor</keyword>
<feature type="region of interest" description="Disordered" evidence="12">
    <location>
        <begin position="221"/>
        <end position="242"/>
    </location>
</feature>
<evidence type="ECO:0000313" key="15">
    <source>
        <dbReference type="Proteomes" id="UP000002009"/>
    </source>
</evidence>
<keyword evidence="6" id="KW-0472">Membrane</keyword>
<evidence type="ECO:0000256" key="2">
    <source>
        <dbReference type="ARBA" id="ARBA00012513"/>
    </source>
</evidence>
<dbReference type="STRING" id="296587.C1FI32"/>
<keyword evidence="3" id="KW-0812">Transmembrane</keyword>
<organism evidence="14 15">
    <name type="scientific">Micromonas commoda (strain RCC299 / NOUM17 / CCMP2709)</name>
    <name type="common">Picoplanktonic green alga</name>
    <dbReference type="NCBI Taxonomy" id="296587"/>
    <lineage>
        <taxon>Eukaryota</taxon>
        <taxon>Viridiplantae</taxon>
        <taxon>Chlorophyta</taxon>
        <taxon>Mamiellophyceae</taxon>
        <taxon>Mamiellales</taxon>
        <taxon>Mamiellaceae</taxon>
        <taxon>Micromonas</taxon>
    </lineage>
</organism>
<evidence type="ECO:0000256" key="9">
    <source>
        <dbReference type="ARBA" id="ARBA00023180"/>
    </source>
</evidence>
<feature type="chain" id="PRO_5002909491" description="non-specific serine/threonine protein kinase" evidence="13">
    <location>
        <begin position="27"/>
        <end position="467"/>
    </location>
</feature>
<dbReference type="EC" id="2.7.11.1" evidence="2"/>
<keyword evidence="9" id="KW-0325">Glycoprotein</keyword>
<evidence type="ECO:0000256" key="1">
    <source>
        <dbReference type="ARBA" id="ARBA00004479"/>
    </source>
</evidence>
<keyword evidence="7" id="KW-1015">Disulfide bond</keyword>
<evidence type="ECO:0000256" key="4">
    <source>
        <dbReference type="ARBA" id="ARBA00022729"/>
    </source>
</evidence>
<dbReference type="InParanoid" id="C1FI32"/>
<dbReference type="InterPro" id="IPR009091">
    <property type="entry name" value="RCC1/BLIP-II"/>
</dbReference>
<dbReference type="Proteomes" id="UP000002009">
    <property type="component" value="Chromosome 10"/>
</dbReference>
<evidence type="ECO:0000256" key="7">
    <source>
        <dbReference type="ARBA" id="ARBA00023157"/>
    </source>
</evidence>
<accession>C1FI32</accession>